<protein>
    <recommendedName>
        <fullName evidence="1">SCP2 domain-containing protein</fullName>
    </recommendedName>
</protein>
<evidence type="ECO:0000313" key="3">
    <source>
        <dbReference type="Proteomes" id="UP000273143"/>
    </source>
</evidence>
<proteinExistence type="predicted"/>
<dbReference type="KEGG" id="emo:DM558_00245"/>
<dbReference type="PANTHER" id="PTHR38693:SF1">
    <property type="entry name" value="UBIQUINONE BIOSYNTHESIS ACCESSORY FACTOR UBIJ"/>
    <property type="match status" value="1"/>
</dbReference>
<dbReference type="PANTHER" id="PTHR38693">
    <property type="entry name" value="UBIQUINONE BIOSYNTHESIS PROTEIN UBIJ"/>
    <property type="match status" value="1"/>
</dbReference>
<dbReference type="GO" id="GO:0006744">
    <property type="term" value="P:ubiquinone biosynthetic process"/>
    <property type="evidence" value="ECO:0007669"/>
    <property type="project" value="InterPro"/>
</dbReference>
<name>A0A3Q9JH26_9GAMM</name>
<evidence type="ECO:0000259" key="1">
    <source>
        <dbReference type="Pfam" id="PF02036"/>
    </source>
</evidence>
<dbReference type="Pfam" id="PF02036">
    <property type="entry name" value="SCP2"/>
    <property type="match status" value="1"/>
</dbReference>
<dbReference type="InterPro" id="IPR003033">
    <property type="entry name" value="SCP2_sterol-bd_dom"/>
</dbReference>
<keyword evidence="3" id="KW-1185">Reference proteome</keyword>
<evidence type="ECO:0000313" key="2">
    <source>
        <dbReference type="EMBL" id="AZS49300.1"/>
    </source>
</evidence>
<gene>
    <name evidence="2" type="ORF">DM558_00245</name>
</gene>
<dbReference type="AlphaFoldDB" id="A0A3Q9JH26"/>
<reference evidence="3" key="1">
    <citation type="submission" date="2018-06" db="EMBL/GenBank/DDBJ databases">
        <title>Complete genome of Pseudomonas insecticola strain QZS01.</title>
        <authorList>
            <person name="Wang J."/>
            <person name="Su Q."/>
        </authorList>
    </citation>
    <scope>NUCLEOTIDE SEQUENCE [LARGE SCALE GENOMIC DNA]</scope>
    <source>
        <strain evidence="3">QZS01</strain>
    </source>
</reference>
<feature type="domain" description="SCP2" evidence="1">
    <location>
        <begin position="18"/>
        <end position="115"/>
    </location>
</feature>
<organism evidence="2 3">
    <name type="scientific">Entomomonas moraniae</name>
    <dbReference type="NCBI Taxonomy" id="2213226"/>
    <lineage>
        <taxon>Bacteria</taxon>
        <taxon>Pseudomonadati</taxon>
        <taxon>Pseudomonadota</taxon>
        <taxon>Gammaproteobacteria</taxon>
        <taxon>Pseudomonadales</taxon>
        <taxon>Pseudomonadaceae</taxon>
        <taxon>Entomomonas</taxon>
    </lineage>
</organism>
<sequence>MYSMIMQTALTTLEKGVNKLIMMDAKATEQMATLEGKTIAIYSTTPSYCFVIIPTSAGIFLTQTNESPIDAELTASSAILLQLLLAKNKEHFLRSTDLIMAGNTGLLYQFFKILDNLNPDWEHELSQWFSPDLLTLATQAIQSGNQQIKQSIAFVQSQLSQLFDNTTVQPNNKAHQTPLTALMDSLQKRFKKS</sequence>
<dbReference type="InterPro" id="IPR038989">
    <property type="entry name" value="UbiJ"/>
</dbReference>
<accession>A0A3Q9JH26</accession>
<dbReference type="Proteomes" id="UP000273143">
    <property type="component" value="Chromosome"/>
</dbReference>
<dbReference type="EMBL" id="CP029822">
    <property type="protein sequence ID" value="AZS49300.1"/>
    <property type="molecule type" value="Genomic_DNA"/>
</dbReference>